<protein>
    <submittedName>
        <fullName evidence="1">Uncharacterized protein</fullName>
    </submittedName>
</protein>
<dbReference type="EMBL" id="MCGN01000003">
    <property type="protein sequence ID" value="ORY99103.1"/>
    <property type="molecule type" value="Genomic_DNA"/>
</dbReference>
<dbReference type="AlphaFoldDB" id="A0A1X2HJ32"/>
<dbReference type="Proteomes" id="UP000242180">
    <property type="component" value="Unassembled WGS sequence"/>
</dbReference>
<reference evidence="1 2" key="1">
    <citation type="submission" date="2016-07" db="EMBL/GenBank/DDBJ databases">
        <title>Pervasive Adenine N6-methylation of Active Genes in Fungi.</title>
        <authorList>
            <consortium name="DOE Joint Genome Institute"/>
            <person name="Mondo S.J."/>
            <person name="Dannebaum R.O."/>
            <person name="Kuo R.C."/>
            <person name="Labutti K."/>
            <person name="Haridas S."/>
            <person name="Kuo A."/>
            <person name="Salamov A."/>
            <person name="Ahrendt S.R."/>
            <person name="Lipzen A."/>
            <person name="Sullivan W."/>
            <person name="Andreopoulos W.B."/>
            <person name="Clum A."/>
            <person name="Lindquist E."/>
            <person name="Daum C."/>
            <person name="Ramamoorthy G.K."/>
            <person name="Gryganskyi A."/>
            <person name="Culley D."/>
            <person name="Magnuson J.K."/>
            <person name="James T.Y."/>
            <person name="O'Malley M.A."/>
            <person name="Stajich J.E."/>
            <person name="Spatafora J.W."/>
            <person name="Visel A."/>
            <person name="Grigoriev I.V."/>
        </authorList>
    </citation>
    <scope>NUCLEOTIDE SEQUENCE [LARGE SCALE GENOMIC DNA]</scope>
    <source>
        <strain evidence="1 2">NRRL 2496</strain>
    </source>
</reference>
<dbReference type="InParanoid" id="A0A1X2HJ32"/>
<comment type="caution">
    <text evidence="1">The sequence shown here is derived from an EMBL/GenBank/DDBJ whole genome shotgun (WGS) entry which is preliminary data.</text>
</comment>
<keyword evidence="2" id="KW-1185">Reference proteome</keyword>
<evidence type="ECO:0000313" key="2">
    <source>
        <dbReference type="Proteomes" id="UP000242180"/>
    </source>
</evidence>
<proteinExistence type="predicted"/>
<organism evidence="1 2">
    <name type="scientific">Syncephalastrum racemosum</name>
    <name type="common">Filamentous fungus</name>
    <dbReference type="NCBI Taxonomy" id="13706"/>
    <lineage>
        <taxon>Eukaryota</taxon>
        <taxon>Fungi</taxon>
        <taxon>Fungi incertae sedis</taxon>
        <taxon>Mucoromycota</taxon>
        <taxon>Mucoromycotina</taxon>
        <taxon>Mucoromycetes</taxon>
        <taxon>Mucorales</taxon>
        <taxon>Syncephalastraceae</taxon>
        <taxon>Syncephalastrum</taxon>
    </lineage>
</organism>
<gene>
    <name evidence="1" type="ORF">BCR43DRAFT_488732</name>
</gene>
<name>A0A1X2HJ32_SYNRA</name>
<accession>A0A1X2HJ32</accession>
<evidence type="ECO:0000313" key="1">
    <source>
        <dbReference type="EMBL" id="ORY99103.1"/>
    </source>
</evidence>
<sequence>MGWTPVARSTLSTAQASNLCLVISYPAWTDRRQQPFFPFQIAKYQMRLSVDITNILCLEILECIKAGRYLSPAVLFMKTLTLFRQMNGPYCLVSAFCHLFRSFVRVEAVSAPWHVRP</sequence>